<accession>A0A4R1I499</accession>
<name>A0A4R1I499_PSEEN</name>
<organism evidence="1 2">
    <name type="scientific">Pseudonocardia endophytica</name>
    <dbReference type="NCBI Taxonomy" id="401976"/>
    <lineage>
        <taxon>Bacteria</taxon>
        <taxon>Bacillati</taxon>
        <taxon>Actinomycetota</taxon>
        <taxon>Actinomycetes</taxon>
        <taxon>Pseudonocardiales</taxon>
        <taxon>Pseudonocardiaceae</taxon>
        <taxon>Pseudonocardia</taxon>
    </lineage>
</organism>
<protein>
    <submittedName>
        <fullName evidence="1">Uncharacterized protein</fullName>
    </submittedName>
</protein>
<gene>
    <name evidence="1" type="ORF">EV378_3250</name>
</gene>
<evidence type="ECO:0000313" key="2">
    <source>
        <dbReference type="Proteomes" id="UP000295560"/>
    </source>
</evidence>
<keyword evidence="2" id="KW-1185">Reference proteome</keyword>
<dbReference type="EMBL" id="SMFZ01000001">
    <property type="protein sequence ID" value="TCK27379.1"/>
    <property type="molecule type" value="Genomic_DNA"/>
</dbReference>
<reference evidence="1 2" key="1">
    <citation type="submission" date="2019-03" db="EMBL/GenBank/DDBJ databases">
        <title>Sequencing the genomes of 1000 actinobacteria strains.</title>
        <authorList>
            <person name="Klenk H.-P."/>
        </authorList>
    </citation>
    <scope>NUCLEOTIDE SEQUENCE [LARGE SCALE GENOMIC DNA]</scope>
    <source>
        <strain evidence="1 2">DSM 44969</strain>
    </source>
</reference>
<dbReference type="OrthoDB" id="4858593at2"/>
<dbReference type="RefSeq" id="WP_132426043.1">
    <property type="nucleotide sequence ID" value="NZ_SMFZ01000001.1"/>
</dbReference>
<dbReference type="Proteomes" id="UP000295560">
    <property type="component" value="Unassembled WGS sequence"/>
</dbReference>
<sequence length="356" mass="37727">MDIQNHYYGHSAVLAAYAGLSRPRHVAGLLQHGWTATSPVAAHFADFPSVGSSPRRRLLVWSHRSRAWSPGNSGDGRPTTAVGAPILYLERLLHAQGWTRSDSLGPVFVPFHGTRLVRVTGAHADLARQVAKVDGPSTVCLHHEDMTDPEITSAWADAGHRLVTAGRRDDPHFLLRIMHLAGNASRLSSNRLSTAVVYAAALGTPAAVWGDPLTFGNQGDDALAMLRSTWPEFHTADPDDGTRPSSGAAAQDAAATMLARAELGADALLEPGPLRAALGWSHRTPGPLVQYYAASPLAKAAMVLGLTKRSEASTAAMSAGGFSPWLWLRHPLAALPRPLPPGLDTPVTTLEPPSAA</sequence>
<evidence type="ECO:0000313" key="1">
    <source>
        <dbReference type="EMBL" id="TCK27379.1"/>
    </source>
</evidence>
<comment type="caution">
    <text evidence="1">The sequence shown here is derived from an EMBL/GenBank/DDBJ whole genome shotgun (WGS) entry which is preliminary data.</text>
</comment>
<proteinExistence type="predicted"/>
<dbReference type="AlphaFoldDB" id="A0A4R1I499"/>